<dbReference type="GO" id="GO:0004497">
    <property type="term" value="F:monooxygenase activity"/>
    <property type="evidence" value="ECO:0007669"/>
    <property type="project" value="UniProtKB-KW"/>
</dbReference>
<feature type="domain" description="FAD-binding" evidence="2">
    <location>
        <begin position="131"/>
        <end position="185"/>
    </location>
</feature>
<evidence type="ECO:0000313" key="3">
    <source>
        <dbReference type="EMBL" id="MDJ1135158.1"/>
    </source>
</evidence>
<feature type="region of interest" description="Disordered" evidence="1">
    <location>
        <begin position="166"/>
        <end position="187"/>
    </location>
</feature>
<reference evidence="3 4" key="1">
    <citation type="submission" date="2023-05" db="EMBL/GenBank/DDBJ databases">
        <title>Streptantibioticus silvisoli sp. nov., acidotolerant actinomycetes 1 from pine litter.</title>
        <authorList>
            <person name="Swiecimska M."/>
            <person name="Golinska P."/>
            <person name="Sangal V."/>
            <person name="Wachnowicz B."/>
            <person name="Goodfellow M."/>
        </authorList>
    </citation>
    <scope>NUCLEOTIDE SEQUENCE [LARGE SCALE GENOMIC DNA]</scope>
    <source>
        <strain evidence="3 4">DSM 42109</strain>
    </source>
</reference>
<name>A0ABT7A1E0_9ACTN</name>
<proteinExistence type="predicted"/>
<evidence type="ECO:0000256" key="1">
    <source>
        <dbReference type="SAM" id="MobiDB-lite"/>
    </source>
</evidence>
<dbReference type="Proteomes" id="UP001214441">
    <property type="component" value="Unassembled WGS sequence"/>
</dbReference>
<feature type="compositionally biased region" description="Basic residues" evidence="1">
    <location>
        <begin position="36"/>
        <end position="46"/>
    </location>
</feature>
<dbReference type="EMBL" id="JANCPR020000026">
    <property type="protein sequence ID" value="MDJ1135158.1"/>
    <property type="molecule type" value="Genomic_DNA"/>
</dbReference>
<protein>
    <submittedName>
        <fullName evidence="3">FAD-dependent monooxygenase</fullName>
    </submittedName>
</protein>
<dbReference type="InterPro" id="IPR036188">
    <property type="entry name" value="FAD/NAD-bd_sf"/>
</dbReference>
<dbReference type="SUPFAM" id="SSF51905">
    <property type="entry name" value="FAD/NAD(P)-binding domain"/>
    <property type="match status" value="1"/>
</dbReference>
<feature type="region of interest" description="Disordered" evidence="1">
    <location>
        <begin position="1"/>
        <end position="85"/>
    </location>
</feature>
<dbReference type="RefSeq" id="WP_283742507.1">
    <property type="nucleotide sequence ID" value="NZ_JANCPR020000026.1"/>
</dbReference>
<evidence type="ECO:0000313" key="4">
    <source>
        <dbReference type="Proteomes" id="UP001214441"/>
    </source>
</evidence>
<dbReference type="InterPro" id="IPR002938">
    <property type="entry name" value="FAD-bd"/>
</dbReference>
<dbReference type="Pfam" id="PF01494">
    <property type="entry name" value="FAD_binding_3"/>
    <property type="match status" value="1"/>
</dbReference>
<keyword evidence="3" id="KW-0560">Oxidoreductase</keyword>
<gene>
    <name evidence="3" type="ORF">NMN56_024995</name>
</gene>
<evidence type="ECO:0000259" key="2">
    <source>
        <dbReference type="Pfam" id="PF01494"/>
    </source>
</evidence>
<comment type="caution">
    <text evidence="3">The sequence shown here is derived from an EMBL/GenBank/DDBJ whole genome shotgun (WGS) entry which is preliminary data.</text>
</comment>
<keyword evidence="4" id="KW-1185">Reference proteome</keyword>
<keyword evidence="3" id="KW-0503">Monooxygenase</keyword>
<organism evidence="3 4">
    <name type="scientific">Streptomyces iconiensis</name>
    <dbReference type="NCBI Taxonomy" id="1384038"/>
    <lineage>
        <taxon>Bacteria</taxon>
        <taxon>Bacillati</taxon>
        <taxon>Actinomycetota</taxon>
        <taxon>Actinomycetes</taxon>
        <taxon>Kitasatosporales</taxon>
        <taxon>Streptomycetaceae</taxon>
        <taxon>Streptomyces</taxon>
    </lineage>
</organism>
<sequence length="187" mass="20336">MARRQRHGQDPPRTHPLRQHHGNHPPTPAPLTPRGTRVRTGRHRPARALDPRTPGHRNRVDQDSSAPPTRLPCAQPPPPGSTTLAHRANHRFLRPPCPKALIPPYPSVPEHDLCGWGRWPSPLLDGGALSDVLVVGAGATGMTPANELRVAGVSAVLVDKLPQRSELSKDGGVQCRTQEAFDQRGRP</sequence>
<accession>A0ABT7A1E0</accession>
<dbReference type="Gene3D" id="3.50.50.60">
    <property type="entry name" value="FAD/NAD(P)-binding domain"/>
    <property type="match status" value="1"/>
</dbReference>